<protein>
    <submittedName>
        <fullName evidence="5">Aste57867_10425 protein</fullName>
    </submittedName>
</protein>
<keyword evidence="2" id="KW-0677">Repeat</keyword>
<dbReference type="Pfam" id="PF23598">
    <property type="entry name" value="LRR_14"/>
    <property type="match status" value="1"/>
</dbReference>
<reference evidence="5 6" key="1">
    <citation type="submission" date="2019-03" db="EMBL/GenBank/DDBJ databases">
        <authorList>
            <person name="Gaulin E."/>
            <person name="Dumas B."/>
        </authorList>
    </citation>
    <scope>NUCLEOTIDE SEQUENCE [LARGE SCALE GENOMIC DNA]</scope>
    <source>
        <strain evidence="5">CBS 568.67</strain>
    </source>
</reference>
<proteinExistence type="predicted"/>
<organism evidence="5 6">
    <name type="scientific">Aphanomyces stellatus</name>
    <dbReference type="NCBI Taxonomy" id="120398"/>
    <lineage>
        <taxon>Eukaryota</taxon>
        <taxon>Sar</taxon>
        <taxon>Stramenopiles</taxon>
        <taxon>Oomycota</taxon>
        <taxon>Saprolegniomycetes</taxon>
        <taxon>Saprolegniales</taxon>
        <taxon>Verrucalvaceae</taxon>
        <taxon>Aphanomyces</taxon>
    </lineage>
</organism>
<dbReference type="SMART" id="SM00364">
    <property type="entry name" value="LRR_BAC"/>
    <property type="match status" value="4"/>
</dbReference>
<dbReference type="Pfam" id="PF13855">
    <property type="entry name" value="LRR_8"/>
    <property type="match status" value="1"/>
</dbReference>
<dbReference type="InterPro" id="IPR032675">
    <property type="entry name" value="LRR_dom_sf"/>
</dbReference>
<keyword evidence="6" id="KW-1185">Reference proteome</keyword>
<evidence type="ECO:0000313" key="5">
    <source>
        <dbReference type="EMBL" id="VFT87299.1"/>
    </source>
</evidence>
<dbReference type="PANTHER" id="PTHR48051:SF1">
    <property type="entry name" value="RAS SUPPRESSOR PROTEIN 1"/>
    <property type="match status" value="1"/>
</dbReference>
<feature type="domain" description="Disease resistance R13L4/SHOC-2-like LRR" evidence="3">
    <location>
        <begin position="25"/>
        <end position="107"/>
    </location>
</feature>
<evidence type="ECO:0000313" key="4">
    <source>
        <dbReference type="EMBL" id="KAF0698974.1"/>
    </source>
</evidence>
<dbReference type="InterPro" id="IPR001611">
    <property type="entry name" value="Leu-rich_rpt"/>
</dbReference>
<dbReference type="SUPFAM" id="SSF52058">
    <property type="entry name" value="L domain-like"/>
    <property type="match status" value="1"/>
</dbReference>
<dbReference type="Gene3D" id="3.80.10.10">
    <property type="entry name" value="Ribonuclease Inhibitor"/>
    <property type="match status" value="2"/>
</dbReference>
<evidence type="ECO:0000313" key="6">
    <source>
        <dbReference type="Proteomes" id="UP000332933"/>
    </source>
</evidence>
<dbReference type="Proteomes" id="UP000332933">
    <property type="component" value="Unassembled WGS sequence"/>
</dbReference>
<dbReference type="InterPro" id="IPR050216">
    <property type="entry name" value="LRR_domain-containing"/>
</dbReference>
<reference evidence="4" key="2">
    <citation type="submission" date="2019-06" db="EMBL/GenBank/DDBJ databases">
        <title>Genomics analysis of Aphanomyces spp. identifies a new class of oomycete effector associated with host adaptation.</title>
        <authorList>
            <person name="Gaulin E."/>
        </authorList>
    </citation>
    <scope>NUCLEOTIDE SEQUENCE</scope>
    <source>
        <strain evidence="4">CBS 578.67</strain>
    </source>
</reference>
<accession>A0A485KQT8</accession>
<dbReference type="PANTHER" id="PTHR48051">
    <property type="match status" value="1"/>
</dbReference>
<evidence type="ECO:0000259" key="3">
    <source>
        <dbReference type="Pfam" id="PF23598"/>
    </source>
</evidence>
<name>A0A485KQT8_9STRA</name>
<dbReference type="InterPro" id="IPR055414">
    <property type="entry name" value="LRR_R13L4/SHOC2-like"/>
</dbReference>
<dbReference type="EMBL" id="VJMH01005206">
    <property type="protein sequence ID" value="KAF0698974.1"/>
    <property type="molecule type" value="Genomic_DNA"/>
</dbReference>
<dbReference type="OrthoDB" id="1728874at2759"/>
<evidence type="ECO:0000256" key="2">
    <source>
        <dbReference type="ARBA" id="ARBA00022737"/>
    </source>
</evidence>
<evidence type="ECO:0000256" key="1">
    <source>
        <dbReference type="ARBA" id="ARBA00022614"/>
    </source>
</evidence>
<dbReference type="PROSITE" id="PS51450">
    <property type="entry name" value="LRR"/>
    <property type="match status" value="3"/>
</dbReference>
<dbReference type="GO" id="GO:0005737">
    <property type="term" value="C:cytoplasm"/>
    <property type="evidence" value="ECO:0007669"/>
    <property type="project" value="TreeGrafter"/>
</dbReference>
<gene>
    <name evidence="5" type="primary">Aste57867_10425</name>
    <name evidence="4" type="ORF">As57867_010385</name>
    <name evidence="5" type="ORF">ASTE57867_10425</name>
</gene>
<keyword evidence="1" id="KW-0433">Leucine-rich repeat</keyword>
<sequence>MGNAGSSREKKDAKAITKKSVQAQKIERAHATGILSLKSCKLKQIPAEVFNIPTLHTLDLSQNAITDLPPHIAQLTALKTLKVDGNQLTRLPDMDSLVKLTNLVADNNALSSVGALPPSLVKLSLRNNNLAAIPSSVCALPSLETLDVAQNAISQLPNAMSQCVQLKDINLDHNQLEYISSVFVTCTKLTMLFARHNRLGPLSLAPEFLQQSAVNVMQLEGNPLTKLDLEAMEGAEAFMERRKLIKDKVIHTGLNTDVSLCGLD</sequence>
<dbReference type="InterPro" id="IPR003591">
    <property type="entry name" value="Leu-rich_rpt_typical-subtyp"/>
</dbReference>
<dbReference type="SMART" id="SM00369">
    <property type="entry name" value="LRR_TYP"/>
    <property type="match status" value="4"/>
</dbReference>
<dbReference type="EMBL" id="CAADRA010005227">
    <property type="protein sequence ID" value="VFT87299.1"/>
    <property type="molecule type" value="Genomic_DNA"/>
</dbReference>
<dbReference type="AlphaFoldDB" id="A0A485KQT8"/>